<dbReference type="Pfam" id="PF01817">
    <property type="entry name" value="CM_2"/>
    <property type="match status" value="1"/>
</dbReference>
<comment type="similarity">
    <text evidence="2">Belongs to the bacterial solute-binding protein 3 family.</text>
</comment>
<dbReference type="AlphaFoldDB" id="A0A6L6PI97"/>
<dbReference type="InterPro" id="IPR008240">
    <property type="entry name" value="Chorismate_mutase_periplasmic"/>
</dbReference>
<evidence type="ECO:0000256" key="4">
    <source>
        <dbReference type="ARBA" id="ARBA00022729"/>
    </source>
</evidence>
<feature type="signal peptide" evidence="5">
    <location>
        <begin position="1"/>
        <end position="18"/>
    </location>
</feature>
<dbReference type="EC" id="5.4.99.5" evidence="3"/>
<dbReference type="NCBIfam" id="TIGR01806">
    <property type="entry name" value="CM_mono2"/>
    <property type="match status" value="1"/>
</dbReference>
<evidence type="ECO:0000313" key="8">
    <source>
        <dbReference type="Proteomes" id="UP000475582"/>
    </source>
</evidence>
<dbReference type="SUPFAM" id="SSF48600">
    <property type="entry name" value="Chorismate mutase II"/>
    <property type="match status" value="1"/>
</dbReference>
<dbReference type="InterPro" id="IPR036979">
    <property type="entry name" value="CM_dom_sf"/>
</dbReference>
<dbReference type="Gene3D" id="1.20.59.10">
    <property type="entry name" value="Chorismate mutase"/>
    <property type="match status" value="1"/>
</dbReference>
<dbReference type="SUPFAM" id="SSF53850">
    <property type="entry name" value="Periplasmic binding protein-like II"/>
    <property type="match status" value="1"/>
</dbReference>
<evidence type="ECO:0000259" key="6">
    <source>
        <dbReference type="PROSITE" id="PS51168"/>
    </source>
</evidence>
<dbReference type="InterPro" id="IPR018313">
    <property type="entry name" value="SBP_3_CS"/>
</dbReference>
<dbReference type="InterPro" id="IPR002701">
    <property type="entry name" value="CM_II_prokaryot"/>
</dbReference>
<dbReference type="PANTHER" id="PTHR35936">
    <property type="entry name" value="MEMBRANE-BOUND LYTIC MUREIN TRANSGLYCOSYLASE F"/>
    <property type="match status" value="1"/>
</dbReference>
<dbReference type="InterPro" id="IPR001638">
    <property type="entry name" value="Solute-binding_3/MltF_N"/>
</dbReference>
<dbReference type="GO" id="GO:0030313">
    <property type="term" value="C:cell envelope"/>
    <property type="evidence" value="ECO:0007669"/>
    <property type="project" value="UniProtKB-SubCell"/>
</dbReference>
<dbReference type="PANTHER" id="PTHR35936:SF19">
    <property type="entry name" value="AMINO-ACID-BINDING PROTEIN YXEM-RELATED"/>
    <property type="match status" value="1"/>
</dbReference>
<dbReference type="PROSITE" id="PS01039">
    <property type="entry name" value="SBP_BACTERIAL_3"/>
    <property type="match status" value="1"/>
</dbReference>
<proteinExistence type="inferred from homology"/>
<dbReference type="RefSeq" id="WP_155464329.1">
    <property type="nucleotide sequence ID" value="NZ_WNKY01000013.1"/>
</dbReference>
<dbReference type="OrthoDB" id="7708309at2"/>
<dbReference type="GO" id="GO:0004106">
    <property type="term" value="F:chorismate mutase activity"/>
    <property type="evidence" value="ECO:0007669"/>
    <property type="project" value="UniProtKB-EC"/>
</dbReference>
<dbReference type="GO" id="GO:0046417">
    <property type="term" value="P:chorismate metabolic process"/>
    <property type="evidence" value="ECO:0007669"/>
    <property type="project" value="InterPro"/>
</dbReference>
<organism evidence="7 8">
    <name type="scientific">Duganella radicis</name>
    <dbReference type="NCBI Taxonomy" id="551988"/>
    <lineage>
        <taxon>Bacteria</taxon>
        <taxon>Pseudomonadati</taxon>
        <taxon>Pseudomonadota</taxon>
        <taxon>Betaproteobacteria</taxon>
        <taxon>Burkholderiales</taxon>
        <taxon>Oxalobacteraceae</taxon>
        <taxon>Telluria group</taxon>
        <taxon>Duganella</taxon>
    </lineage>
</organism>
<reference evidence="7 8" key="1">
    <citation type="submission" date="2019-11" db="EMBL/GenBank/DDBJ databases">
        <title>Type strains purchased from KCTC, JCM and DSMZ.</title>
        <authorList>
            <person name="Lu H."/>
        </authorList>
    </citation>
    <scope>NUCLEOTIDE SEQUENCE [LARGE SCALE GENOMIC DNA]</scope>
    <source>
        <strain evidence="7 8">KCTC 22382</strain>
    </source>
</reference>
<keyword evidence="4 5" id="KW-0732">Signal</keyword>
<accession>A0A6L6PI97</accession>
<dbReference type="PROSITE" id="PS51168">
    <property type="entry name" value="CHORISMATE_MUT_2"/>
    <property type="match status" value="1"/>
</dbReference>
<evidence type="ECO:0000256" key="1">
    <source>
        <dbReference type="ARBA" id="ARBA00004196"/>
    </source>
</evidence>
<keyword evidence="8" id="KW-1185">Reference proteome</keyword>
<keyword evidence="7" id="KW-0413">Isomerase</keyword>
<dbReference type="CDD" id="cd01069">
    <property type="entry name" value="PBP2_PheC"/>
    <property type="match status" value="1"/>
</dbReference>
<dbReference type="SMART" id="SM00830">
    <property type="entry name" value="CM_2"/>
    <property type="match status" value="1"/>
</dbReference>
<feature type="domain" description="Chorismate mutase" evidence="6">
    <location>
        <begin position="237"/>
        <end position="330"/>
    </location>
</feature>
<dbReference type="InterPro" id="IPR037298">
    <property type="entry name" value="PheC_PBP2"/>
</dbReference>
<dbReference type="UniPathway" id="UPA00120">
    <property type="reaction ID" value="UER00203"/>
</dbReference>
<comment type="subcellular location">
    <subcellularLocation>
        <location evidence="1">Cell envelope</location>
    </subcellularLocation>
</comment>
<dbReference type="Gene3D" id="3.40.190.10">
    <property type="entry name" value="Periplasmic binding protein-like II"/>
    <property type="match status" value="2"/>
</dbReference>
<comment type="caution">
    <text evidence="7">The sequence shown here is derived from an EMBL/GenBank/DDBJ whole genome shotgun (WGS) entry which is preliminary data.</text>
</comment>
<dbReference type="GO" id="GO:0016836">
    <property type="term" value="F:hydro-lyase activity"/>
    <property type="evidence" value="ECO:0007669"/>
    <property type="project" value="InterPro"/>
</dbReference>
<evidence type="ECO:0000256" key="5">
    <source>
        <dbReference type="SAM" id="SignalP"/>
    </source>
</evidence>
<dbReference type="EMBL" id="WNKY01000013">
    <property type="protein sequence ID" value="MTV38760.1"/>
    <property type="molecule type" value="Genomic_DNA"/>
</dbReference>
<dbReference type="Proteomes" id="UP000475582">
    <property type="component" value="Unassembled WGS sequence"/>
</dbReference>
<protein>
    <recommendedName>
        <fullName evidence="3">chorismate mutase</fullName>
        <ecNumber evidence="3">5.4.99.5</ecNumber>
    </recommendedName>
</protein>
<feature type="chain" id="PRO_5026647689" description="chorismate mutase" evidence="5">
    <location>
        <begin position="19"/>
        <end position="403"/>
    </location>
</feature>
<dbReference type="InterPro" id="IPR036263">
    <property type="entry name" value="Chorismate_II_sf"/>
</dbReference>
<dbReference type="SMART" id="SM00062">
    <property type="entry name" value="PBPb"/>
    <property type="match status" value="1"/>
</dbReference>
<name>A0A6L6PI97_9BURK</name>
<evidence type="ECO:0000313" key="7">
    <source>
        <dbReference type="EMBL" id="MTV38760.1"/>
    </source>
</evidence>
<gene>
    <name evidence="7" type="primary">aroQ</name>
    <name evidence="7" type="ORF">GM676_14365</name>
</gene>
<evidence type="ECO:0000256" key="2">
    <source>
        <dbReference type="ARBA" id="ARBA00010333"/>
    </source>
</evidence>
<dbReference type="Pfam" id="PF00497">
    <property type="entry name" value="SBP_bac_3"/>
    <property type="match status" value="1"/>
</dbReference>
<evidence type="ECO:0000256" key="3">
    <source>
        <dbReference type="ARBA" id="ARBA00012404"/>
    </source>
</evidence>
<sequence>MKRLLLLGALCAAAPVWAQAILADIHARGELRVGSTGDYKPFSYRAGAADFIGLDVELASELAQALGVKLVIVPTSWPTLMSDFNAGKFDLAWSGISVTAERQKQALFSISYLRDGKTPITRCGNEARFQTLEQINQPGVRLIVNPGGTNERFARSYAPRAQLTVYPDNVTIFGQIIAGAADLMMTDAIETRLQQRLHPQLCAVHPDQPFDSAEKAILLPRDDAFKAWVDQWLGQRIADGKVQKGLERWLDFAWKLEPLRQAIDQRLLLAPAVARAKWNVQAPIEDLPREAQVIAAAVQQGRALGLPDELVEAVFKAQIEASKTVQRELYAKWKNERAGHFDDAPDLAKTIRPELDRITAQLLRSMADNQTTLKSAARNLRPLEASLLSPSAAKQALAPFSGK</sequence>